<dbReference type="OrthoDB" id="4269629at2"/>
<dbReference type="GO" id="GO:0006508">
    <property type="term" value="P:proteolysis"/>
    <property type="evidence" value="ECO:0007669"/>
    <property type="project" value="InterPro"/>
</dbReference>
<gene>
    <name evidence="2" type="ordered locus">Avin_41620</name>
</gene>
<dbReference type="MEROPS" id="S09.B03"/>
<dbReference type="Pfam" id="PF00326">
    <property type="entry name" value="Peptidase_S9"/>
    <property type="match status" value="1"/>
</dbReference>
<dbReference type="ESTHER" id="azovi-q4j3i8">
    <property type="family name" value="PMH_Peptidase_S9"/>
</dbReference>
<dbReference type="SUPFAM" id="SSF82171">
    <property type="entry name" value="DPP6 N-terminal domain-like"/>
    <property type="match status" value="1"/>
</dbReference>
<organism evidence="2 3">
    <name type="scientific">Azotobacter vinelandii (strain DJ / ATCC BAA-1303)</name>
    <dbReference type="NCBI Taxonomy" id="322710"/>
    <lineage>
        <taxon>Bacteria</taxon>
        <taxon>Pseudomonadati</taxon>
        <taxon>Pseudomonadota</taxon>
        <taxon>Gammaproteobacteria</taxon>
        <taxon>Pseudomonadales</taxon>
        <taxon>Pseudomonadaceae</taxon>
        <taxon>Azotobacter</taxon>
    </lineage>
</organism>
<evidence type="ECO:0000259" key="1">
    <source>
        <dbReference type="Pfam" id="PF00326"/>
    </source>
</evidence>
<dbReference type="Proteomes" id="UP000002424">
    <property type="component" value="Chromosome"/>
</dbReference>
<dbReference type="InterPro" id="IPR001375">
    <property type="entry name" value="Peptidase_S9_cat"/>
</dbReference>
<dbReference type="eggNOG" id="COG1506">
    <property type="taxonomic scope" value="Bacteria"/>
</dbReference>
<dbReference type="STRING" id="322710.Avin_41620"/>
<dbReference type="PANTHER" id="PTHR43056">
    <property type="entry name" value="PEPTIDASE S9 PROLYL OLIGOPEPTIDASE"/>
    <property type="match status" value="1"/>
</dbReference>
<dbReference type="SUPFAM" id="SSF53474">
    <property type="entry name" value="alpha/beta-Hydrolases"/>
    <property type="match status" value="1"/>
</dbReference>
<dbReference type="InterPro" id="IPR050585">
    <property type="entry name" value="Xaa-Pro_dipeptidyl-ppase/CocE"/>
</dbReference>
<dbReference type="KEGG" id="avn:Avin_41620"/>
<dbReference type="GO" id="GO:0008236">
    <property type="term" value="F:serine-type peptidase activity"/>
    <property type="evidence" value="ECO:0007669"/>
    <property type="project" value="InterPro"/>
</dbReference>
<proteinExistence type="predicted"/>
<feature type="domain" description="Peptidase S9 prolyl oligopeptidase catalytic" evidence="1">
    <location>
        <begin position="445"/>
        <end position="650"/>
    </location>
</feature>
<evidence type="ECO:0000313" key="3">
    <source>
        <dbReference type="Proteomes" id="UP000002424"/>
    </source>
</evidence>
<dbReference type="PANTHER" id="PTHR43056:SF5">
    <property type="entry name" value="PEPTIDASE S9 PROLYL OLIGOPEPTIDASE CATALYTIC DOMAIN-CONTAINING PROTEIN"/>
    <property type="match status" value="1"/>
</dbReference>
<accession>C1DEW3</accession>
<protein>
    <submittedName>
        <fullName evidence="2">Peptidase</fullName>
    </submittedName>
</protein>
<dbReference type="EMBL" id="CP001157">
    <property type="protein sequence ID" value="ACO80292.1"/>
    <property type="molecule type" value="Genomic_DNA"/>
</dbReference>
<sequence>MPTHSMPYGSWPSRWSAANAAAASRDFAGLQAGLGGLVWLEYRPEDGRCRLWLWRDGTTRCLTPARHSVRSRIYEYGGGAFCIVDDGVAWVDESDQQVYRTRLAEAPVAEALTAQARRRYGDLHHAPAWNAVLAVEESHAAKGVAHRLVALSLHDGARRVLAEGADFYAAPKLSADGRRLSWIEWERPELPWTATRLCLAEVAADGRLGEPVTLAGGEGGEALQQPCFAADGSLWCLTDRAGWWQPWREQGGRLRAVERTDERAERRGDDGAALSAAVMEWSEPRPLAAADHAPAPWQQGAVSYLPLADGGLLLARQEEGWGFLIERDAAGRERYLAAEFSRFRQLAADADCFYCIAASPARLPAVLAIERAGGTPRVLAGGEAPLAEAELSRPQSLRFATGEGESAQAFFYPPRNAACPEPGHGRPPLVVFVHGGPTSACYPVFDPRIQFWTQRGFAVADLNYRGSSGFGRACRLRLAGEWGRIDVEDACALVHDLGEAGLVDPARAFVRGASAGGYTALCALAFRELFRGGASLYGVSDPASLRRVTHKFEADYLDWLIGDPQRDAERYRQRTPLLHAGEIGAPVIFFQGGLDAVVVPRQTEAMVAALRAHGVPVEYRLYPDERHGFCRAAHLADALEREWRFYRRLLD</sequence>
<name>C1DEW3_AZOVD</name>
<dbReference type="EnsemblBacteria" id="ACO80292">
    <property type="protein sequence ID" value="ACO80292"/>
    <property type="gene ID" value="Avin_41620"/>
</dbReference>
<dbReference type="HOGENOM" id="CLU_012236_0_0_6"/>
<dbReference type="AlphaFoldDB" id="C1DEW3"/>
<evidence type="ECO:0000313" key="2">
    <source>
        <dbReference type="EMBL" id="ACO80292.1"/>
    </source>
</evidence>
<dbReference type="InterPro" id="IPR029058">
    <property type="entry name" value="AB_hydrolase_fold"/>
</dbReference>
<dbReference type="Gene3D" id="3.40.50.1820">
    <property type="entry name" value="alpha/beta hydrolase"/>
    <property type="match status" value="1"/>
</dbReference>
<reference evidence="2 3" key="1">
    <citation type="journal article" date="2009" name="J. Bacteriol.">
        <title>Genome sequence of Azotobacter vinelandii, an obligate aerobe specialized to support diverse anaerobic metabolic processes.</title>
        <authorList>
            <person name="Setubal J.C."/>
            <person name="dos Santos P."/>
            <person name="Goldman B.S."/>
            <person name="Ertesvag H."/>
            <person name="Espin G."/>
            <person name="Rubio L.M."/>
            <person name="Valla S."/>
            <person name="Almeida N.F."/>
            <person name="Balasubramanian D."/>
            <person name="Cromes L."/>
            <person name="Curatti L."/>
            <person name="Du Z."/>
            <person name="Godsy E."/>
            <person name="Goodner B."/>
            <person name="Hellner-Burris K."/>
            <person name="Hernandez J.A."/>
            <person name="Houmiel K."/>
            <person name="Imperial J."/>
            <person name="Kennedy C."/>
            <person name="Larson T.J."/>
            <person name="Latreille P."/>
            <person name="Ligon L.S."/>
            <person name="Lu J."/>
            <person name="Maerk M."/>
            <person name="Miller N.M."/>
            <person name="Norton S."/>
            <person name="O'Carroll I.P."/>
            <person name="Paulsen I."/>
            <person name="Raulfs E.C."/>
            <person name="Roemer R."/>
            <person name="Rosser J."/>
            <person name="Segura D."/>
            <person name="Slater S."/>
            <person name="Stricklin S.L."/>
            <person name="Studholme D.J."/>
            <person name="Sun J."/>
            <person name="Viana C.J."/>
            <person name="Wallin E."/>
            <person name="Wang B."/>
            <person name="Wheeler C."/>
            <person name="Zhu H."/>
            <person name="Dean D.R."/>
            <person name="Dixon R."/>
            <person name="Wood D."/>
        </authorList>
    </citation>
    <scope>NUCLEOTIDE SEQUENCE [LARGE SCALE GENOMIC DNA]</scope>
    <source>
        <strain evidence="3">DJ / ATCC BAA-1303</strain>
    </source>
</reference>
<keyword evidence="3" id="KW-1185">Reference proteome</keyword>